<dbReference type="InterPro" id="IPR034871">
    <property type="entry name" value="Allene_oxi_cyc_sf"/>
</dbReference>
<dbReference type="AlphaFoldDB" id="A0A1V0UJN3"/>
<proteinExistence type="predicted"/>
<protein>
    <recommendedName>
        <fullName evidence="3">Allene oxide cyclase barrel-like domain-containing protein</fullName>
    </recommendedName>
</protein>
<name>A0A1V0UJN3_STRVN</name>
<dbReference type="KEGG" id="svu:B1H20_30005"/>
<dbReference type="Gene3D" id="2.40.480.10">
    <property type="entry name" value="Allene oxide cyclase-like"/>
    <property type="match status" value="1"/>
</dbReference>
<evidence type="ECO:0008006" key="3">
    <source>
        <dbReference type="Google" id="ProtNLM"/>
    </source>
</evidence>
<gene>
    <name evidence="1" type="ORF">B1H20_30005</name>
</gene>
<dbReference type="EMBL" id="CP020570">
    <property type="protein sequence ID" value="ARF65172.1"/>
    <property type="molecule type" value="Genomic_DNA"/>
</dbReference>
<evidence type="ECO:0000313" key="1">
    <source>
        <dbReference type="EMBL" id="ARF65172.1"/>
    </source>
</evidence>
<dbReference type="Proteomes" id="UP000192445">
    <property type="component" value="Chromosome"/>
</dbReference>
<accession>A0A1V0UJN3</accession>
<dbReference type="InterPro" id="IPR044859">
    <property type="entry name" value="Allene_oxi_cyc_Dirigent"/>
</dbReference>
<reference evidence="1 2" key="1">
    <citation type="submission" date="2017-03" db="EMBL/GenBank/DDBJ databases">
        <title>Complete Genome Sequence of a natural compounds producer, Streptomyces violaceus S21.</title>
        <authorList>
            <person name="Zhong C."/>
            <person name="Zhao Z."/>
            <person name="Fu J."/>
            <person name="Zong G."/>
            <person name="Qin R."/>
            <person name="Cao G."/>
        </authorList>
    </citation>
    <scope>NUCLEOTIDE SEQUENCE [LARGE SCALE GENOMIC DNA]</scope>
    <source>
        <strain evidence="1 2">S21</strain>
    </source>
</reference>
<dbReference type="GO" id="GO:0046423">
    <property type="term" value="F:allene-oxide cyclase activity"/>
    <property type="evidence" value="ECO:0007669"/>
    <property type="project" value="InterPro"/>
</dbReference>
<dbReference type="SUPFAM" id="SSF141493">
    <property type="entry name" value="Allene oxide cyclase-like"/>
    <property type="match status" value="1"/>
</dbReference>
<evidence type="ECO:0000313" key="2">
    <source>
        <dbReference type="Proteomes" id="UP000192445"/>
    </source>
</evidence>
<dbReference type="STRING" id="1935.B1H20_30005"/>
<sequence>MLRYLSVGKGFQLFAQEDGKTTLGDHFVFHDDLQDADGTVVGRDAGVCTLASDRSYQLNVTMELPGGCVTAQGFVENELGLLAVTGGTEIYRQVRGDVRIGKSGEEGLDVTLRITGVLAP</sequence>
<organism evidence="1 2">
    <name type="scientific">Streptomyces violaceoruber</name>
    <dbReference type="NCBI Taxonomy" id="1935"/>
    <lineage>
        <taxon>Bacteria</taxon>
        <taxon>Bacillati</taxon>
        <taxon>Actinomycetota</taxon>
        <taxon>Actinomycetes</taxon>
        <taxon>Kitasatosporales</taxon>
        <taxon>Streptomycetaceae</taxon>
        <taxon>Streptomyces</taxon>
        <taxon>Streptomyces violaceoruber group</taxon>
    </lineage>
</organism>
<dbReference type="GO" id="GO:0009695">
    <property type="term" value="P:jasmonic acid biosynthetic process"/>
    <property type="evidence" value="ECO:0007669"/>
    <property type="project" value="InterPro"/>
</dbReference>